<reference evidence="8" key="1">
    <citation type="journal article" date="2016" name="Gene">
        <title>Comparative mitochondrial genome analysis of Pythium insidiosum and related oomycete species provides new insights into genetic variation and phylogenetic relationships.</title>
        <authorList>
            <person name="Tangphatsornruang S."/>
            <person name="Ruang-areerate P."/>
            <person name="Sangsrakru D."/>
            <person name="Rujirawat T."/>
            <person name="Lohnoo T."/>
            <person name="Kittichotirat W."/>
            <person name="Patumcharoenpol P."/>
            <person name="Grenville-Briggs L.J."/>
            <person name="Krajaejun T."/>
        </authorList>
    </citation>
    <scope>NUCLEOTIDE SEQUENCE</scope>
    <source>
        <strain evidence="8">Pi-S</strain>
    </source>
</reference>
<keyword evidence="4 7" id="KW-0812">Transmembrane</keyword>
<dbReference type="GO" id="GO:0042773">
    <property type="term" value="P:ATP synthesis coupled electron transport"/>
    <property type="evidence" value="ECO:0007669"/>
    <property type="project" value="InterPro"/>
</dbReference>
<feature type="transmembrane region" description="Helical" evidence="7">
    <location>
        <begin position="61"/>
        <end position="84"/>
    </location>
</feature>
<dbReference type="Pfam" id="PF00420">
    <property type="entry name" value="Oxidored_q2"/>
    <property type="match status" value="1"/>
</dbReference>
<keyword evidence="3" id="KW-0813">Transport</keyword>
<geneLocation type="mitochondrion" evidence="8"/>
<dbReference type="GO" id="GO:0030964">
    <property type="term" value="C:NADH dehydrogenase complex"/>
    <property type="evidence" value="ECO:0007669"/>
    <property type="project" value="TreeGrafter"/>
</dbReference>
<dbReference type="GO" id="GO:0016651">
    <property type="term" value="F:oxidoreductase activity, acting on NAD(P)H"/>
    <property type="evidence" value="ECO:0007669"/>
    <property type="project" value="InterPro"/>
</dbReference>
<feature type="transmembrane region" description="Helical" evidence="7">
    <location>
        <begin position="30"/>
        <end position="49"/>
    </location>
</feature>
<dbReference type="RefSeq" id="YP_009167020.1">
    <property type="nucleotide sequence ID" value="NC_027966.1"/>
</dbReference>
<dbReference type="GeneID" id="26038826"/>
<proteinExistence type="inferred from homology"/>
<dbReference type="NCBIfam" id="NF004321">
    <property type="entry name" value="PRK05715.1-3"/>
    <property type="match status" value="1"/>
</dbReference>
<name>A0A0K2ST18_PYTIN</name>
<keyword evidence="8" id="KW-0496">Mitochondrion</keyword>
<evidence type="ECO:0000256" key="3">
    <source>
        <dbReference type="ARBA" id="ARBA00022448"/>
    </source>
</evidence>
<comment type="similarity">
    <text evidence="2">Belongs to the complex I subunit 4L family.</text>
</comment>
<dbReference type="InterPro" id="IPR001133">
    <property type="entry name" value="NADH_UbQ_OxRdtase_chain4L/K"/>
</dbReference>
<evidence type="ECO:0000256" key="2">
    <source>
        <dbReference type="ARBA" id="ARBA00010519"/>
    </source>
</evidence>
<dbReference type="PANTHER" id="PTHR11434:SF16">
    <property type="entry name" value="NADH-UBIQUINONE OXIDOREDUCTASE CHAIN 4L"/>
    <property type="match status" value="1"/>
</dbReference>
<evidence type="ECO:0000313" key="8">
    <source>
        <dbReference type="EMBL" id="BAS30581.1"/>
    </source>
</evidence>
<sequence length="100" mass="11383">MNILNHFIVNFFLFCLGLFGIVLNRQNIIIILMSIELLLLSINLNFIYFSVFLDDLIGQLFSLYILTVAAAESAIGLAIMILFFKIYGDISIYKINLLSL</sequence>
<dbReference type="Gene3D" id="1.10.287.3510">
    <property type="match status" value="1"/>
</dbReference>
<dbReference type="EMBL" id="AP014838">
    <property type="protein sequence ID" value="BAS30581.1"/>
    <property type="molecule type" value="Genomic_DNA"/>
</dbReference>
<dbReference type="InterPro" id="IPR039428">
    <property type="entry name" value="NUOK/Mnh_C1-like"/>
</dbReference>
<accession>A0A0K2ST18</accession>
<feature type="transmembrane region" description="Helical" evidence="7">
    <location>
        <begin position="6"/>
        <end position="23"/>
    </location>
</feature>
<keyword evidence="6 7" id="KW-0472">Membrane</keyword>
<dbReference type="PANTHER" id="PTHR11434">
    <property type="entry name" value="NADH-UBIQUINONE OXIDOREDUCTASE SUBUNIT ND4L"/>
    <property type="match status" value="1"/>
</dbReference>
<evidence type="ECO:0000256" key="4">
    <source>
        <dbReference type="ARBA" id="ARBA00022692"/>
    </source>
</evidence>
<evidence type="ECO:0000256" key="6">
    <source>
        <dbReference type="ARBA" id="ARBA00023136"/>
    </source>
</evidence>
<keyword evidence="5 7" id="KW-1133">Transmembrane helix</keyword>
<gene>
    <name evidence="8" type="primary">nad4L</name>
</gene>
<evidence type="ECO:0000256" key="1">
    <source>
        <dbReference type="ARBA" id="ARBA00004141"/>
    </source>
</evidence>
<dbReference type="FunFam" id="1.10.287.3510:FF:000001">
    <property type="entry name" value="NADH-quinone oxidoreductase subunit K"/>
    <property type="match status" value="1"/>
</dbReference>
<dbReference type="HAMAP" id="MF_01456">
    <property type="entry name" value="NDH1_NuoK"/>
    <property type="match status" value="1"/>
</dbReference>
<dbReference type="NCBIfam" id="NF004323">
    <property type="entry name" value="PRK05715.1-5"/>
    <property type="match status" value="1"/>
</dbReference>
<evidence type="ECO:0000256" key="7">
    <source>
        <dbReference type="SAM" id="Phobius"/>
    </source>
</evidence>
<evidence type="ECO:0000256" key="5">
    <source>
        <dbReference type="ARBA" id="ARBA00022989"/>
    </source>
</evidence>
<protein>
    <submittedName>
        <fullName evidence="8">NADH dehydrogenase subunit 4L</fullName>
    </submittedName>
</protein>
<comment type="subcellular location">
    <subcellularLocation>
        <location evidence="1">Membrane</location>
        <topology evidence="1">Multi-pass membrane protein</topology>
    </subcellularLocation>
</comment>
<dbReference type="AlphaFoldDB" id="A0A0K2ST18"/>
<dbReference type="NCBIfam" id="NF004320">
    <property type="entry name" value="PRK05715.1-2"/>
    <property type="match status" value="1"/>
</dbReference>
<organism evidence="8">
    <name type="scientific">Pythium insidiosum</name>
    <name type="common">Pythiosis disease agent</name>
    <dbReference type="NCBI Taxonomy" id="114742"/>
    <lineage>
        <taxon>Eukaryota</taxon>
        <taxon>Sar</taxon>
        <taxon>Stramenopiles</taxon>
        <taxon>Oomycota</taxon>
        <taxon>Peronosporomycetes</taxon>
        <taxon>Pythiales</taxon>
        <taxon>Pythiaceae</taxon>
        <taxon>Pythium</taxon>
    </lineage>
</organism>